<comment type="caution">
    <text evidence="2">The sequence shown here is derived from an EMBL/GenBank/DDBJ whole genome shotgun (WGS) entry which is preliminary data.</text>
</comment>
<dbReference type="InterPro" id="IPR007138">
    <property type="entry name" value="ABM_dom"/>
</dbReference>
<evidence type="ECO:0000313" key="2">
    <source>
        <dbReference type="EMBL" id="KAJ5110919.1"/>
    </source>
</evidence>
<organism evidence="2 3">
    <name type="scientific">Penicillium argentinense</name>
    <dbReference type="NCBI Taxonomy" id="1131581"/>
    <lineage>
        <taxon>Eukaryota</taxon>
        <taxon>Fungi</taxon>
        <taxon>Dikarya</taxon>
        <taxon>Ascomycota</taxon>
        <taxon>Pezizomycotina</taxon>
        <taxon>Eurotiomycetes</taxon>
        <taxon>Eurotiomycetidae</taxon>
        <taxon>Eurotiales</taxon>
        <taxon>Aspergillaceae</taxon>
        <taxon>Penicillium</taxon>
    </lineage>
</organism>
<proteinExistence type="predicted"/>
<protein>
    <recommendedName>
        <fullName evidence="1">ABM domain-containing protein</fullName>
    </recommendedName>
</protein>
<reference evidence="2" key="2">
    <citation type="journal article" date="2023" name="IMA Fungus">
        <title>Comparative genomic study of the Penicillium genus elucidates a diverse pangenome and 15 lateral gene transfer events.</title>
        <authorList>
            <person name="Petersen C."/>
            <person name="Sorensen T."/>
            <person name="Nielsen M.R."/>
            <person name="Sondergaard T.E."/>
            <person name="Sorensen J.L."/>
            <person name="Fitzpatrick D.A."/>
            <person name="Frisvad J.C."/>
            <person name="Nielsen K.L."/>
        </authorList>
    </citation>
    <scope>NUCLEOTIDE SEQUENCE</scope>
    <source>
        <strain evidence="2">IBT 30761</strain>
    </source>
</reference>
<dbReference type="RefSeq" id="XP_056478989.1">
    <property type="nucleotide sequence ID" value="XM_056613948.1"/>
</dbReference>
<sequence length="105" mass="11782">MSEINVTAIIYPKPDKVDEVTALITEVTKKVQENEPDTLLYYAFRVQGKDEIVIVERYKNQAAVQTHVKSGYFKEFAAKMGQVTAKPMELRAGAFLGDSRGVSRL</sequence>
<dbReference type="InterPro" id="IPR011008">
    <property type="entry name" value="Dimeric_a/b-barrel"/>
</dbReference>
<evidence type="ECO:0000259" key="1">
    <source>
        <dbReference type="PROSITE" id="PS51725"/>
    </source>
</evidence>
<reference evidence="2" key="1">
    <citation type="submission" date="2022-11" db="EMBL/GenBank/DDBJ databases">
        <authorList>
            <person name="Petersen C."/>
        </authorList>
    </citation>
    <scope>NUCLEOTIDE SEQUENCE</scope>
    <source>
        <strain evidence="2">IBT 30761</strain>
    </source>
</reference>
<evidence type="ECO:0000313" key="3">
    <source>
        <dbReference type="Proteomes" id="UP001149074"/>
    </source>
</evidence>
<dbReference type="Proteomes" id="UP001149074">
    <property type="component" value="Unassembled WGS sequence"/>
</dbReference>
<keyword evidence="3" id="KW-1185">Reference proteome</keyword>
<name>A0A9W9G2H6_9EURO</name>
<dbReference type="PANTHER" id="PTHR40624">
    <property type="entry name" value="BIOSYNTHESIS MONOOXYGENASE, PUTATIVE (AFU_ORTHOLOGUE AFUA_1G12025)-RELATED"/>
    <property type="match status" value="1"/>
</dbReference>
<dbReference type="Gene3D" id="3.30.70.100">
    <property type="match status" value="1"/>
</dbReference>
<dbReference type="GeneID" id="81352927"/>
<dbReference type="PANTHER" id="PTHR40624:SF1">
    <property type="entry name" value="BIOSYNTHESIS MONOOXYGENASE, PUTATIVE (AFU_ORTHOLOGUE AFUA_1G12025)-RELATED"/>
    <property type="match status" value="1"/>
</dbReference>
<dbReference type="SUPFAM" id="SSF54909">
    <property type="entry name" value="Dimeric alpha+beta barrel"/>
    <property type="match status" value="1"/>
</dbReference>
<dbReference type="AlphaFoldDB" id="A0A9W9G2H6"/>
<dbReference type="PROSITE" id="PS51725">
    <property type="entry name" value="ABM"/>
    <property type="match status" value="1"/>
</dbReference>
<dbReference type="Pfam" id="PF03992">
    <property type="entry name" value="ABM"/>
    <property type="match status" value="1"/>
</dbReference>
<dbReference type="OrthoDB" id="10011777at2759"/>
<accession>A0A9W9G2H6</accession>
<gene>
    <name evidence="2" type="ORF">N7532_001454</name>
</gene>
<dbReference type="EMBL" id="JAPQKI010000002">
    <property type="protein sequence ID" value="KAJ5110919.1"/>
    <property type="molecule type" value="Genomic_DNA"/>
</dbReference>
<feature type="domain" description="ABM" evidence="1">
    <location>
        <begin position="4"/>
        <end position="95"/>
    </location>
</feature>